<organism evidence="3 4">
    <name type="scientific">Oligosphaera ethanolica</name>
    <dbReference type="NCBI Taxonomy" id="760260"/>
    <lineage>
        <taxon>Bacteria</taxon>
        <taxon>Pseudomonadati</taxon>
        <taxon>Lentisphaerota</taxon>
        <taxon>Oligosphaeria</taxon>
        <taxon>Oligosphaerales</taxon>
        <taxon>Oligosphaeraceae</taxon>
        <taxon>Oligosphaera</taxon>
    </lineage>
</organism>
<dbReference type="Gene3D" id="1.10.10.10">
    <property type="entry name" value="Winged helix-like DNA-binding domain superfamily/Winged helix DNA-binding domain"/>
    <property type="match status" value="2"/>
</dbReference>
<keyword evidence="4" id="KW-1185">Reference proteome</keyword>
<sequence>MDCLLTDIEARILGCLIEKQVTTPDSYPLTLNSLMLACNQKSNRDPVVDYDDVTVVKGLDGLRDKKLAMMIGMDGARVPKYEHNCDYTLPMPAEELALLAVLMLRGPQTAGELKTRTERYHAFASVEEVEAILSRMADQPTPLIVKLPRQPGKREGRFAHLLCGEPVVPETPSAQPQPEAARLELEANNTRMDLMADQISQLQEKIAAIQEQLTEQYSIIEKLRELL</sequence>
<dbReference type="Pfam" id="PF04337">
    <property type="entry name" value="DUF480"/>
    <property type="match status" value="1"/>
</dbReference>
<accession>A0AAE3VDD5</accession>
<dbReference type="PANTHER" id="PTHR38768">
    <property type="entry name" value="UPF0502 PROTEIN YCEH"/>
    <property type="match status" value="1"/>
</dbReference>
<gene>
    <name evidence="3" type="ORF">J3R75_000517</name>
</gene>
<dbReference type="InterPro" id="IPR007432">
    <property type="entry name" value="DUF480"/>
</dbReference>
<evidence type="ECO:0000256" key="2">
    <source>
        <dbReference type="SAM" id="Coils"/>
    </source>
</evidence>
<dbReference type="Proteomes" id="UP001238163">
    <property type="component" value="Unassembled WGS sequence"/>
</dbReference>
<evidence type="ECO:0000313" key="3">
    <source>
        <dbReference type="EMBL" id="MDQ0288410.1"/>
    </source>
</evidence>
<comment type="caution">
    <text evidence="3">The sequence shown here is derived from an EMBL/GenBank/DDBJ whole genome shotgun (WGS) entry which is preliminary data.</text>
</comment>
<proteinExistence type="inferred from homology"/>
<comment type="similarity">
    <text evidence="1">Belongs to the UPF0502 family.</text>
</comment>
<reference evidence="3" key="1">
    <citation type="submission" date="2023-07" db="EMBL/GenBank/DDBJ databases">
        <title>Genomic Encyclopedia of Type Strains, Phase IV (KMG-IV): sequencing the most valuable type-strain genomes for metagenomic binning, comparative biology and taxonomic classification.</title>
        <authorList>
            <person name="Goeker M."/>
        </authorList>
    </citation>
    <scope>NUCLEOTIDE SEQUENCE</scope>
    <source>
        <strain evidence="3">DSM 24202</strain>
    </source>
</reference>
<keyword evidence="2" id="KW-0175">Coiled coil</keyword>
<evidence type="ECO:0000256" key="1">
    <source>
        <dbReference type="HAMAP-Rule" id="MF_01584"/>
    </source>
</evidence>
<dbReference type="HAMAP" id="MF_01584">
    <property type="entry name" value="UPF0502"/>
    <property type="match status" value="1"/>
</dbReference>
<protein>
    <submittedName>
        <fullName evidence="3">Uncharacterized protein YceH (UPF0502 family)</fullName>
    </submittedName>
</protein>
<dbReference type="RefSeq" id="WP_307259733.1">
    <property type="nucleotide sequence ID" value="NZ_JAUSVL010000001.1"/>
</dbReference>
<dbReference type="EMBL" id="JAUSVL010000001">
    <property type="protein sequence ID" value="MDQ0288410.1"/>
    <property type="molecule type" value="Genomic_DNA"/>
</dbReference>
<name>A0AAE3VDD5_9BACT</name>
<dbReference type="SUPFAM" id="SSF46785">
    <property type="entry name" value="Winged helix' DNA-binding domain"/>
    <property type="match status" value="2"/>
</dbReference>
<dbReference type="PANTHER" id="PTHR38768:SF1">
    <property type="entry name" value="UPF0502 PROTEIN YCEH"/>
    <property type="match status" value="1"/>
</dbReference>
<evidence type="ECO:0000313" key="4">
    <source>
        <dbReference type="Proteomes" id="UP001238163"/>
    </source>
</evidence>
<feature type="coiled-coil region" evidence="2">
    <location>
        <begin position="185"/>
        <end position="212"/>
    </location>
</feature>
<dbReference type="InterPro" id="IPR036390">
    <property type="entry name" value="WH_DNA-bd_sf"/>
</dbReference>
<dbReference type="AlphaFoldDB" id="A0AAE3VDD5"/>
<dbReference type="InterPro" id="IPR036388">
    <property type="entry name" value="WH-like_DNA-bd_sf"/>
</dbReference>